<dbReference type="Pfam" id="PF00069">
    <property type="entry name" value="Pkinase"/>
    <property type="match status" value="1"/>
</dbReference>
<evidence type="ECO:0000256" key="7">
    <source>
        <dbReference type="ARBA" id="ARBA00047899"/>
    </source>
</evidence>
<dbReference type="InterPro" id="IPR000719">
    <property type="entry name" value="Prot_kinase_dom"/>
</dbReference>
<keyword evidence="2" id="KW-0723">Serine/threonine-protein kinase</keyword>
<evidence type="ECO:0000256" key="4">
    <source>
        <dbReference type="ARBA" id="ARBA00022741"/>
    </source>
</evidence>
<proteinExistence type="predicted"/>
<dbReference type="InterPro" id="IPR011009">
    <property type="entry name" value="Kinase-like_dom_sf"/>
</dbReference>
<keyword evidence="9" id="KW-0812">Transmembrane</keyword>
<feature type="transmembrane region" description="Helical" evidence="9">
    <location>
        <begin position="12"/>
        <end position="32"/>
    </location>
</feature>
<evidence type="ECO:0000256" key="3">
    <source>
        <dbReference type="ARBA" id="ARBA00022679"/>
    </source>
</evidence>
<keyword evidence="5" id="KW-0418">Kinase</keyword>
<evidence type="ECO:0000313" key="12">
    <source>
        <dbReference type="Proteomes" id="UP001396334"/>
    </source>
</evidence>
<keyword evidence="9" id="KW-0472">Membrane</keyword>
<evidence type="ECO:0000259" key="10">
    <source>
        <dbReference type="PROSITE" id="PS50011"/>
    </source>
</evidence>
<reference evidence="11 12" key="1">
    <citation type="journal article" date="2024" name="G3 (Bethesda)">
        <title>Genome assembly of Hibiscus sabdariffa L. provides insights into metabolisms of medicinal natural products.</title>
        <authorList>
            <person name="Kim T."/>
        </authorList>
    </citation>
    <scope>NUCLEOTIDE SEQUENCE [LARGE SCALE GENOMIC DNA]</scope>
    <source>
        <strain evidence="11">TK-2024</strain>
        <tissue evidence="11">Old leaves</tissue>
    </source>
</reference>
<feature type="domain" description="Protein kinase" evidence="10">
    <location>
        <begin position="110"/>
        <end position="198"/>
    </location>
</feature>
<dbReference type="SUPFAM" id="SSF56112">
    <property type="entry name" value="Protein kinase-like (PK-like)"/>
    <property type="match status" value="1"/>
</dbReference>
<dbReference type="InterPro" id="IPR051420">
    <property type="entry name" value="Ser_Thr_Kinases_DiverseReg"/>
</dbReference>
<protein>
    <recommendedName>
        <fullName evidence="1">non-specific serine/threonine protein kinase</fullName>
        <ecNumber evidence="1">2.7.11.1</ecNumber>
    </recommendedName>
</protein>
<keyword evidence="4" id="KW-0547">Nucleotide-binding</keyword>
<evidence type="ECO:0000256" key="5">
    <source>
        <dbReference type="ARBA" id="ARBA00022777"/>
    </source>
</evidence>
<accession>A0ABR2S1S3</accession>
<evidence type="ECO:0000256" key="1">
    <source>
        <dbReference type="ARBA" id="ARBA00012513"/>
    </source>
</evidence>
<evidence type="ECO:0000256" key="9">
    <source>
        <dbReference type="SAM" id="Phobius"/>
    </source>
</evidence>
<keyword evidence="9" id="KW-1133">Transmembrane helix</keyword>
<comment type="catalytic activity">
    <reaction evidence="8">
        <text>L-seryl-[protein] + ATP = O-phospho-L-seryl-[protein] + ADP + H(+)</text>
        <dbReference type="Rhea" id="RHEA:17989"/>
        <dbReference type="Rhea" id="RHEA-COMP:9863"/>
        <dbReference type="Rhea" id="RHEA-COMP:11604"/>
        <dbReference type="ChEBI" id="CHEBI:15378"/>
        <dbReference type="ChEBI" id="CHEBI:29999"/>
        <dbReference type="ChEBI" id="CHEBI:30616"/>
        <dbReference type="ChEBI" id="CHEBI:83421"/>
        <dbReference type="ChEBI" id="CHEBI:456216"/>
        <dbReference type="EC" id="2.7.11.1"/>
    </reaction>
</comment>
<keyword evidence="3" id="KW-0808">Transferase</keyword>
<evidence type="ECO:0000256" key="8">
    <source>
        <dbReference type="ARBA" id="ARBA00048679"/>
    </source>
</evidence>
<keyword evidence="12" id="KW-1185">Reference proteome</keyword>
<dbReference type="Proteomes" id="UP001396334">
    <property type="component" value="Unassembled WGS sequence"/>
</dbReference>
<evidence type="ECO:0000313" key="11">
    <source>
        <dbReference type="EMBL" id="KAK9019197.1"/>
    </source>
</evidence>
<organism evidence="11 12">
    <name type="scientific">Hibiscus sabdariffa</name>
    <name type="common">roselle</name>
    <dbReference type="NCBI Taxonomy" id="183260"/>
    <lineage>
        <taxon>Eukaryota</taxon>
        <taxon>Viridiplantae</taxon>
        <taxon>Streptophyta</taxon>
        <taxon>Embryophyta</taxon>
        <taxon>Tracheophyta</taxon>
        <taxon>Spermatophyta</taxon>
        <taxon>Magnoliopsida</taxon>
        <taxon>eudicotyledons</taxon>
        <taxon>Gunneridae</taxon>
        <taxon>Pentapetalae</taxon>
        <taxon>rosids</taxon>
        <taxon>malvids</taxon>
        <taxon>Malvales</taxon>
        <taxon>Malvaceae</taxon>
        <taxon>Malvoideae</taxon>
        <taxon>Hibiscus</taxon>
    </lineage>
</organism>
<dbReference type="PANTHER" id="PTHR48005:SF16">
    <property type="entry name" value="MDIS1-INTERACTING RECEPTOR LIKE KINASE 2-LIKE ISOFORM X1"/>
    <property type="match status" value="1"/>
</dbReference>
<comment type="catalytic activity">
    <reaction evidence="7">
        <text>L-threonyl-[protein] + ATP = O-phospho-L-threonyl-[protein] + ADP + H(+)</text>
        <dbReference type="Rhea" id="RHEA:46608"/>
        <dbReference type="Rhea" id="RHEA-COMP:11060"/>
        <dbReference type="Rhea" id="RHEA-COMP:11605"/>
        <dbReference type="ChEBI" id="CHEBI:15378"/>
        <dbReference type="ChEBI" id="CHEBI:30013"/>
        <dbReference type="ChEBI" id="CHEBI:30616"/>
        <dbReference type="ChEBI" id="CHEBI:61977"/>
        <dbReference type="ChEBI" id="CHEBI:456216"/>
        <dbReference type="EC" id="2.7.11.1"/>
    </reaction>
</comment>
<gene>
    <name evidence="11" type="ORF">V6N11_053725</name>
</gene>
<dbReference type="PROSITE" id="PS50011">
    <property type="entry name" value="PROTEIN_KINASE_DOM"/>
    <property type="match status" value="1"/>
</dbReference>
<dbReference type="Gene3D" id="3.30.200.20">
    <property type="entry name" value="Phosphorylase Kinase, domain 1"/>
    <property type="match status" value="1"/>
</dbReference>
<dbReference type="EMBL" id="JBBPBN010000017">
    <property type="protein sequence ID" value="KAK9019197.1"/>
    <property type="molecule type" value="Genomic_DNA"/>
</dbReference>
<dbReference type="EC" id="2.7.11.1" evidence="1"/>
<evidence type="ECO:0000256" key="2">
    <source>
        <dbReference type="ARBA" id="ARBA00022527"/>
    </source>
</evidence>
<evidence type="ECO:0000256" key="6">
    <source>
        <dbReference type="ARBA" id="ARBA00022840"/>
    </source>
</evidence>
<dbReference type="PANTHER" id="PTHR48005">
    <property type="entry name" value="LEUCINE RICH REPEAT KINASE 2"/>
    <property type="match status" value="1"/>
</dbReference>
<name>A0ABR2S1S3_9ROSI</name>
<comment type="caution">
    <text evidence="11">The sequence shown here is derived from an EMBL/GenBank/DDBJ whole genome shotgun (WGS) entry which is preliminary data.</text>
</comment>
<feature type="transmembrane region" description="Helical" evidence="9">
    <location>
        <begin position="44"/>
        <end position="66"/>
    </location>
</feature>
<sequence>MASLVCFITPVLSYVSIGVGFGLVSTLAARLVMLAATSLLEMEAALLSTNLVYLDLTSFGIFGSILPQIGAEQNIKSMNQMLQKNGDLFSIGNFGGKIAFQDIIEATNDFDFQYCIGTGGYGSVYREQIPSGKIVALKKLHRREPEVAVFDRSFKNEAKMLPEIRQKNIVKLYGFCLRNRCFRFVNTHQRELFFCLCR</sequence>
<keyword evidence="6" id="KW-0067">ATP-binding</keyword>